<evidence type="ECO:0000256" key="2">
    <source>
        <dbReference type="ARBA" id="ARBA00006375"/>
    </source>
</evidence>
<dbReference type="Gene3D" id="1.50.40.10">
    <property type="entry name" value="Mitochondrial carrier domain"/>
    <property type="match status" value="2"/>
</dbReference>
<evidence type="ECO:0000256" key="8">
    <source>
        <dbReference type="ARBA" id="ARBA00022989"/>
    </source>
</evidence>
<proteinExistence type="inferred from homology"/>
<name>A0A812KFF6_9DINO</name>
<feature type="repeat" description="Solcar" evidence="11">
    <location>
        <begin position="369"/>
        <end position="444"/>
    </location>
</feature>
<feature type="repeat" description="Solcar" evidence="11">
    <location>
        <begin position="270"/>
        <end position="356"/>
    </location>
</feature>
<dbReference type="GO" id="GO:0005509">
    <property type="term" value="F:calcium ion binding"/>
    <property type="evidence" value="ECO:0007669"/>
    <property type="project" value="InterPro"/>
</dbReference>
<dbReference type="EMBL" id="CAJNDS010000669">
    <property type="protein sequence ID" value="CAE7226816.1"/>
    <property type="molecule type" value="Genomic_DNA"/>
</dbReference>
<dbReference type="Proteomes" id="UP000604046">
    <property type="component" value="Unassembled WGS sequence"/>
</dbReference>
<dbReference type="InterPro" id="IPR018247">
    <property type="entry name" value="EF_Hand_1_Ca_BS"/>
</dbReference>
<sequence>MISDVSTRSCPSRRRSIHVIRTDIAVPEQHIRYPPAFVAYLARLLLARDERCAAWWAGAKSAGTETPQELFARFEASVAKTLAERWRGKAGALAAALIKRFGGRFPFDAEQQIRLCFGLLSEDVLRGSFFDQNFSTDRDEVMEVFLAMDRDGNGMLTRDEIQDTFQSIGDGWLSKPEVEQMLKEALANSNGEVDVAGFKAAVAASLTAPRARAAQGLPDAEWWRDPAALLPAPMLTNATSAVLQEAHEKYSQDGGIQAQPLQREKPLNFRIYALFTLAGALACTMTHVALVPLDVVKTLQQTEPSRFSNLGLLAAGHRLVKENGVSGLFLGFWPTMAGYTWYGASVFPGYELFKRKLMEVVGPRKAVSLRVPTILLAGAMATFFACIGVCPAEAIRIRTVAERGFRPEFLSSFHHLFAGFPPLLLRQVFFGMAKFLVFDTVAAMVYRQFPWMANRKRSSSFVSMFSGALAGIISTFVSQPADAILTCLSTTPQLGIAGAAAALWRDGQFGAFYAGFSTRAAWAAAIIGGQFLLYDVAKRIFQVTHGDLSQTADGLSTALRSEKVFQPAAANLAGRDIAVQCGVHSSRHGQDVDDVALACAWGHCDPRFSLLLQTFSPGSVQGYLHLARFLFCRFNWHGSGSKISANGYEQGSAARLQAQLLERKGLRGDLQVDVDERFVAVAPESQLICDILTDKGFRSFLFDRGIHQVRVGELPPLQPGPGPPGNDSISEARSDGSRMKLFGLSCRLAPDPCASWKTVSVELRKTAMASLESQLSLLESLSSTYPFPAEFKLEFDDDQHINVISHLCKSPKGPSTIAFLLPGVHGGVGPCRQPGSNFDSSCLYAMLAERLLDTSDAIDVYRISWQFMRPGLEYALNSICRVLHYALKKARHRGSTSIRVVFVGHSLGAQVAVHAAYVLSRLQADGHAFLGKAGESMSMDVRGLCTLNAPVNNWEVAADVQKALVPLKALLVSGDADEVVKPRSTKKLFKALRCKDKRHLELAGGTHDLFQHKDLLTEEVSQFILDIAEEPA</sequence>
<gene>
    <name evidence="15" type="primary">mcfN</name>
    <name evidence="15" type="ORF">SNAT2548_LOCUS8864</name>
</gene>
<dbReference type="PANTHER" id="PTHR45671">
    <property type="entry name" value="SOLUTE CARRIER FAMILY 25 (MITOCHONDRIAL CARRIER PHOSPHATE CARRIER), MEMBER 3, LIKE-RELATED-RELATED"/>
    <property type="match status" value="1"/>
</dbReference>
<evidence type="ECO:0000256" key="3">
    <source>
        <dbReference type="ARBA" id="ARBA00022448"/>
    </source>
</evidence>
<evidence type="ECO:0000256" key="1">
    <source>
        <dbReference type="ARBA" id="ARBA00004448"/>
    </source>
</evidence>
<feature type="transmembrane region" description="Helical" evidence="13">
    <location>
        <begin position="271"/>
        <end position="290"/>
    </location>
</feature>
<keyword evidence="9" id="KW-0496">Mitochondrion</keyword>
<dbReference type="SUPFAM" id="SSF103506">
    <property type="entry name" value="Mitochondrial carrier"/>
    <property type="match status" value="1"/>
</dbReference>
<evidence type="ECO:0000256" key="10">
    <source>
        <dbReference type="ARBA" id="ARBA00023136"/>
    </source>
</evidence>
<dbReference type="AlphaFoldDB" id="A0A812KFF6"/>
<feature type="transmembrane region" description="Helical" evidence="13">
    <location>
        <begin position="374"/>
        <end position="395"/>
    </location>
</feature>
<keyword evidence="4 11" id="KW-0812">Transmembrane</keyword>
<dbReference type="InterPro" id="IPR029058">
    <property type="entry name" value="AB_hydrolase_fold"/>
</dbReference>
<dbReference type="GO" id="GO:0005743">
    <property type="term" value="C:mitochondrial inner membrane"/>
    <property type="evidence" value="ECO:0007669"/>
    <property type="project" value="UniProtKB-SubCell"/>
</dbReference>
<dbReference type="SUPFAM" id="SSF47473">
    <property type="entry name" value="EF-hand"/>
    <property type="match status" value="1"/>
</dbReference>
<feature type="transmembrane region" description="Helical" evidence="13">
    <location>
        <begin position="332"/>
        <end position="353"/>
    </location>
</feature>
<keyword evidence="3" id="KW-0813">Transport</keyword>
<dbReference type="InterPro" id="IPR002048">
    <property type="entry name" value="EF_hand_dom"/>
</dbReference>
<dbReference type="Pfam" id="PF00153">
    <property type="entry name" value="Mito_carr"/>
    <property type="match status" value="2"/>
</dbReference>
<evidence type="ECO:0000256" key="13">
    <source>
        <dbReference type="SAM" id="Phobius"/>
    </source>
</evidence>
<comment type="similarity">
    <text evidence="2">Belongs to the mitochondrial carrier (TC 2.A.29) family.</text>
</comment>
<dbReference type="GO" id="GO:1990547">
    <property type="term" value="P:mitochondrial phosphate ion transmembrane transport"/>
    <property type="evidence" value="ECO:0007669"/>
    <property type="project" value="InterPro"/>
</dbReference>
<dbReference type="OrthoDB" id="26525at2759"/>
<dbReference type="PROSITE" id="PS50920">
    <property type="entry name" value="SOLCAR"/>
    <property type="match status" value="3"/>
</dbReference>
<keyword evidence="7" id="KW-0106">Calcium</keyword>
<dbReference type="PROSITE" id="PS50222">
    <property type="entry name" value="EF_HAND_2"/>
    <property type="match status" value="1"/>
</dbReference>
<comment type="subcellular location">
    <subcellularLocation>
        <location evidence="1">Mitochondrion inner membrane</location>
        <topology evidence="1">Multi-pass membrane protein</topology>
    </subcellularLocation>
</comment>
<keyword evidence="16" id="KW-1185">Reference proteome</keyword>
<protein>
    <submittedName>
        <fullName evidence="15">McfN protein</fullName>
    </submittedName>
</protein>
<evidence type="ECO:0000313" key="15">
    <source>
        <dbReference type="EMBL" id="CAE7226816.1"/>
    </source>
</evidence>
<keyword evidence="8 13" id="KW-1133">Transmembrane helix</keyword>
<feature type="transmembrane region" description="Helical" evidence="13">
    <location>
        <begin position="511"/>
        <end position="534"/>
    </location>
</feature>
<dbReference type="GO" id="GO:0005315">
    <property type="term" value="F:phosphate transmembrane transporter activity"/>
    <property type="evidence" value="ECO:0007669"/>
    <property type="project" value="InterPro"/>
</dbReference>
<evidence type="ECO:0000256" key="11">
    <source>
        <dbReference type="PROSITE-ProRule" id="PRU00282"/>
    </source>
</evidence>
<evidence type="ECO:0000256" key="9">
    <source>
        <dbReference type="ARBA" id="ARBA00023128"/>
    </source>
</evidence>
<keyword evidence="6" id="KW-0999">Mitochondrion inner membrane</keyword>
<feature type="transmembrane region" description="Helical" evidence="13">
    <location>
        <begin position="458"/>
        <end position="477"/>
    </location>
</feature>
<dbReference type="CDD" id="cd00051">
    <property type="entry name" value="EFh"/>
    <property type="match status" value="1"/>
</dbReference>
<dbReference type="InterPro" id="IPR023395">
    <property type="entry name" value="MCP_dom_sf"/>
</dbReference>
<dbReference type="SMART" id="SM00054">
    <property type="entry name" value="EFh"/>
    <property type="match status" value="2"/>
</dbReference>
<organism evidence="15 16">
    <name type="scientific">Symbiodinium natans</name>
    <dbReference type="NCBI Taxonomy" id="878477"/>
    <lineage>
        <taxon>Eukaryota</taxon>
        <taxon>Sar</taxon>
        <taxon>Alveolata</taxon>
        <taxon>Dinophyceae</taxon>
        <taxon>Suessiales</taxon>
        <taxon>Symbiodiniaceae</taxon>
        <taxon>Symbiodinium</taxon>
    </lineage>
</organism>
<feature type="repeat" description="Solcar" evidence="11">
    <location>
        <begin position="458"/>
        <end position="540"/>
    </location>
</feature>
<evidence type="ECO:0000256" key="4">
    <source>
        <dbReference type="ARBA" id="ARBA00022692"/>
    </source>
</evidence>
<evidence type="ECO:0000256" key="5">
    <source>
        <dbReference type="ARBA" id="ARBA00022737"/>
    </source>
</evidence>
<accession>A0A812KFF6</accession>
<dbReference type="Gene3D" id="1.10.238.10">
    <property type="entry name" value="EF-hand"/>
    <property type="match status" value="1"/>
</dbReference>
<feature type="domain" description="EF-hand" evidence="14">
    <location>
        <begin position="136"/>
        <end position="171"/>
    </location>
</feature>
<dbReference type="PANTHER" id="PTHR45671:SF12">
    <property type="entry name" value="MITOCHONDRIAL PHOSPHATE CARRIER PROTEIN"/>
    <property type="match status" value="1"/>
</dbReference>
<reference evidence="15" key="1">
    <citation type="submission" date="2021-02" db="EMBL/GenBank/DDBJ databases">
        <authorList>
            <person name="Dougan E. K."/>
            <person name="Rhodes N."/>
            <person name="Thang M."/>
            <person name="Chan C."/>
        </authorList>
    </citation>
    <scope>NUCLEOTIDE SEQUENCE</scope>
</reference>
<dbReference type="Gene3D" id="3.40.50.1820">
    <property type="entry name" value="alpha/beta hydrolase"/>
    <property type="match status" value="1"/>
</dbReference>
<keyword evidence="5" id="KW-0677">Repeat</keyword>
<evidence type="ECO:0000259" key="14">
    <source>
        <dbReference type="PROSITE" id="PS50222"/>
    </source>
</evidence>
<dbReference type="PROSITE" id="PS00018">
    <property type="entry name" value="EF_HAND_1"/>
    <property type="match status" value="1"/>
</dbReference>
<evidence type="ECO:0000256" key="6">
    <source>
        <dbReference type="ARBA" id="ARBA00022792"/>
    </source>
</evidence>
<feature type="transmembrane region" description="Helical" evidence="13">
    <location>
        <begin position="483"/>
        <end position="504"/>
    </location>
</feature>
<feature type="region of interest" description="Disordered" evidence="12">
    <location>
        <begin position="713"/>
        <end position="733"/>
    </location>
</feature>
<dbReference type="InterPro" id="IPR011992">
    <property type="entry name" value="EF-hand-dom_pair"/>
</dbReference>
<evidence type="ECO:0000256" key="7">
    <source>
        <dbReference type="ARBA" id="ARBA00022837"/>
    </source>
</evidence>
<evidence type="ECO:0000256" key="12">
    <source>
        <dbReference type="SAM" id="MobiDB-lite"/>
    </source>
</evidence>
<evidence type="ECO:0000313" key="16">
    <source>
        <dbReference type="Proteomes" id="UP000604046"/>
    </source>
</evidence>
<dbReference type="InterPro" id="IPR044677">
    <property type="entry name" value="SLC25A3/Pic2/Mir1-like"/>
</dbReference>
<dbReference type="SUPFAM" id="SSF53474">
    <property type="entry name" value="alpha/beta-Hydrolases"/>
    <property type="match status" value="1"/>
</dbReference>
<keyword evidence="10 11" id="KW-0472">Membrane</keyword>
<comment type="caution">
    <text evidence="15">The sequence shown here is derived from an EMBL/GenBank/DDBJ whole genome shotgun (WGS) entry which is preliminary data.</text>
</comment>
<dbReference type="InterPro" id="IPR018108">
    <property type="entry name" value="MCP_transmembrane"/>
</dbReference>
<feature type="transmembrane region" description="Helical" evidence="13">
    <location>
        <begin position="424"/>
        <end position="446"/>
    </location>
</feature>